<dbReference type="Proteomes" id="UP000509626">
    <property type="component" value="Chromosome"/>
</dbReference>
<dbReference type="RefSeq" id="WP_179269737.1">
    <property type="nucleotide sequence ID" value="NZ_CP058579.1"/>
</dbReference>
<feature type="transmembrane region" description="Helical" evidence="1">
    <location>
        <begin position="92"/>
        <end position="114"/>
    </location>
</feature>
<keyword evidence="1" id="KW-0472">Membrane</keyword>
<proteinExistence type="predicted"/>
<dbReference type="AlphaFoldDB" id="A0A7D5LC09"/>
<feature type="transmembrane region" description="Helical" evidence="1">
    <location>
        <begin position="65"/>
        <end position="86"/>
    </location>
</feature>
<dbReference type="KEGG" id="halu:HUG12_15995"/>
<keyword evidence="3" id="KW-1185">Reference proteome</keyword>
<name>A0A7D5LC09_9EURY</name>
<dbReference type="EMBL" id="CP058579">
    <property type="protein sequence ID" value="QLG63152.1"/>
    <property type="molecule type" value="Genomic_DNA"/>
</dbReference>
<gene>
    <name evidence="2" type="ORF">HUG12_15995</name>
</gene>
<keyword evidence="1" id="KW-1133">Transmembrane helix</keyword>
<feature type="transmembrane region" description="Helical" evidence="1">
    <location>
        <begin position="35"/>
        <end position="53"/>
    </location>
</feature>
<dbReference type="GeneID" id="56038992"/>
<keyword evidence="1" id="KW-0812">Transmembrane</keyword>
<protein>
    <submittedName>
        <fullName evidence="2">DUF5518 domain-containing protein</fullName>
    </submittedName>
</protein>
<reference evidence="2 3" key="1">
    <citation type="submission" date="2020-06" db="EMBL/GenBank/DDBJ databases">
        <title>NJ-3-1, isolated from saline soil.</title>
        <authorList>
            <person name="Cui H.L."/>
            <person name="Shi X."/>
        </authorList>
    </citation>
    <scope>NUCLEOTIDE SEQUENCE [LARGE SCALE GENOMIC DNA]</scope>
    <source>
        <strain evidence="2 3">NJ-3-1</strain>
    </source>
</reference>
<sequence>MSINWRAVGIGFVVTLVVGLVVGFSIPIADVTLSGVGWAITGIIGGGAAGYVVGRGVNGGATHGVVAAALGALAVLVVLDGAGTVLEGVPLVPLLLVGLYAVAGALGGAVGVMLNRTSGGADETEARRPAGR</sequence>
<evidence type="ECO:0000313" key="3">
    <source>
        <dbReference type="Proteomes" id="UP000509626"/>
    </source>
</evidence>
<accession>A0A7D5LC09</accession>
<evidence type="ECO:0000256" key="1">
    <source>
        <dbReference type="SAM" id="Phobius"/>
    </source>
</evidence>
<feature type="transmembrane region" description="Helical" evidence="1">
    <location>
        <begin position="7"/>
        <end position="29"/>
    </location>
</feature>
<organism evidence="2 3">
    <name type="scientific">Halorarum salinum</name>
    <dbReference type="NCBI Taxonomy" id="2743089"/>
    <lineage>
        <taxon>Archaea</taxon>
        <taxon>Methanobacteriati</taxon>
        <taxon>Methanobacteriota</taxon>
        <taxon>Stenosarchaea group</taxon>
        <taxon>Halobacteria</taxon>
        <taxon>Halobacteriales</taxon>
        <taxon>Haloferacaceae</taxon>
        <taxon>Halorarum</taxon>
    </lineage>
</organism>
<evidence type="ECO:0000313" key="2">
    <source>
        <dbReference type="EMBL" id="QLG63152.1"/>
    </source>
</evidence>